<dbReference type="STRING" id="1185876.BN8_06436"/>
<feature type="chain" id="PRO_5003659907" description="Outer membrane lipoprotein-sorting protein" evidence="1">
    <location>
        <begin position="21"/>
        <end position="235"/>
    </location>
</feature>
<organism evidence="2 3">
    <name type="scientific">Fibrisoma limi BUZ 3</name>
    <dbReference type="NCBI Taxonomy" id="1185876"/>
    <lineage>
        <taxon>Bacteria</taxon>
        <taxon>Pseudomonadati</taxon>
        <taxon>Bacteroidota</taxon>
        <taxon>Cytophagia</taxon>
        <taxon>Cytophagales</taxon>
        <taxon>Spirosomataceae</taxon>
        <taxon>Fibrisoma</taxon>
    </lineage>
</organism>
<name>I2GT08_9BACT</name>
<keyword evidence="1" id="KW-0732">Signal</keyword>
<evidence type="ECO:0000313" key="3">
    <source>
        <dbReference type="Proteomes" id="UP000009309"/>
    </source>
</evidence>
<dbReference type="Proteomes" id="UP000009309">
    <property type="component" value="Unassembled WGS sequence"/>
</dbReference>
<evidence type="ECO:0000313" key="2">
    <source>
        <dbReference type="EMBL" id="CCH57037.1"/>
    </source>
</evidence>
<keyword evidence="3" id="KW-1185">Reference proteome</keyword>
<accession>I2GT08</accession>
<dbReference type="RefSeq" id="WP_009285598.1">
    <property type="nucleotide sequence ID" value="NZ_CAIT01000010.1"/>
</dbReference>
<proteinExistence type="predicted"/>
<dbReference type="EMBL" id="CAIT01000010">
    <property type="protein sequence ID" value="CCH57037.1"/>
    <property type="molecule type" value="Genomic_DNA"/>
</dbReference>
<feature type="signal peptide" evidence="1">
    <location>
        <begin position="1"/>
        <end position="20"/>
    </location>
</feature>
<gene>
    <name evidence="2" type="ORF">BN8_06436</name>
</gene>
<protein>
    <recommendedName>
        <fullName evidence="4">Outer membrane lipoprotein-sorting protein</fullName>
    </recommendedName>
</protein>
<dbReference type="OrthoDB" id="9811314at2"/>
<dbReference type="AlphaFoldDB" id="I2GT08"/>
<comment type="caution">
    <text evidence="2">The sequence shown here is derived from an EMBL/GenBank/DDBJ whole genome shotgun (WGS) entry which is preliminary data.</text>
</comment>
<evidence type="ECO:0008006" key="4">
    <source>
        <dbReference type="Google" id="ProtNLM"/>
    </source>
</evidence>
<sequence>MKKLLLTLLTLPTLWLSATAQTLPTADEVINKYIAAIGGKDALMKVKDLTSVGTMVYNNSSIQITLKRKAPAKSLTLLTGDNGQLFYKNVIDGTNVVDITQQGTTRQNEQAARLSLMYNRLFPELVFNEQGIKSTVVGKEQIDGQDAYKVTNTFADGTPLWTSYYDVITGLKVQHVIKWDQNRTATLKSSNYKEVNGVKIPHNSTYQENDGVVSMSKVNSVQINTGVSDTEFAVQ</sequence>
<reference evidence="2 3" key="1">
    <citation type="journal article" date="2012" name="J. Bacteriol.">
        <title>Genome Sequence of the Filamentous Bacterium Fibrisoma limi BUZ 3T.</title>
        <authorList>
            <person name="Filippini M."/>
            <person name="Qi W."/>
            <person name="Jaenicke S."/>
            <person name="Goesmann A."/>
            <person name="Smits T.H."/>
            <person name="Bagheri H.C."/>
        </authorList>
    </citation>
    <scope>NUCLEOTIDE SEQUENCE [LARGE SCALE GENOMIC DNA]</scope>
    <source>
        <strain evidence="3">BUZ 3T</strain>
    </source>
</reference>
<evidence type="ECO:0000256" key="1">
    <source>
        <dbReference type="SAM" id="SignalP"/>
    </source>
</evidence>
<dbReference type="eggNOG" id="COG0612">
    <property type="taxonomic scope" value="Bacteria"/>
</dbReference>